<evidence type="ECO:0000259" key="1">
    <source>
        <dbReference type="Pfam" id="PF06985"/>
    </source>
</evidence>
<protein>
    <recommendedName>
        <fullName evidence="1">Heterokaryon incompatibility domain-containing protein</fullName>
    </recommendedName>
</protein>
<dbReference type="PANTHER" id="PTHR24148">
    <property type="entry name" value="ANKYRIN REPEAT DOMAIN-CONTAINING PROTEIN 39 HOMOLOG-RELATED"/>
    <property type="match status" value="1"/>
</dbReference>
<dbReference type="InterPro" id="IPR052895">
    <property type="entry name" value="HetReg/Transcr_Mod"/>
</dbReference>
<evidence type="ECO:0000313" key="2">
    <source>
        <dbReference type="EMBL" id="KUJ18559.1"/>
    </source>
</evidence>
<feature type="domain" description="Heterokaryon incompatibility" evidence="1">
    <location>
        <begin position="62"/>
        <end position="219"/>
    </location>
</feature>
<dbReference type="EMBL" id="KQ947412">
    <property type="protein sequence ID" value="KUJ18559.1"/>
    <property type="molecule type" value="Genomic_DNA"/>
</dbReference>
<dbReference type="RefSeq" id="XP_018072914.1">
    <property type="nucleotide sequence ID" value="XM_018219649.1"/>
</dbReference>
<dbReference type="InParanoid" id="A0A194XEI6"/>
<sequence>MGFTCGLAQRFLRKREPHKYAPLDEVAHEIRLVTLHPARRFKDPVRISLSIAPFTSGRVPQFEALSYAWGAHEHTSTIFVGEKGFETLSVTENLGIALPYLRYKDKPRVLWIDAICVNQRDPEERSKQVKRMADIYSSAARVIAWLGPSSETTATAIGCFRTIAAHVVAHWAKWEMQPLSADGSWADAKVPPPFSRAACLAMLEFISHDWFERLWIYQEIRLASQDSILLCGHQVAEWSHFRTAIFFLDQKKHLLDCPEDVFGELKNRIDMTWRICRYGGYIPLEELLELTNMSKCSDPRDRVFALISLLDEDSRECGIEADYSKTTQEVYKDVVKKIVTGNFDLRLLSSYEMDEFEEQTPSWIPDWSVPKITQLLPEFSAAGWSECVVDFEEEDIMKVQGKMVDSLLWVEKFELGSGASDMRIYRELLRVLSRLGLENLETSHIGVRSLAKILCANNFPERFIPGIANLRSIRHVERELALVLNEPPEAWEERSLELWGELLNFCKGRSMFKTKNGYVGLAPRATRVGDLVTVLLGSPTPTILRPAPDRGFRFIGEAYCGGLMHGEAFVGPLPTPFEAILAWHEEDTCYRDGFLNTETGAFQIADPRMGNIPLPPGWKIREHRKKDWRQLFFNETTQEDNGHFDPRLTPKSLKERGVDIQTFDLV</sequence>
<dbReference type="KEGG" id="psco:LY89DRAFT_732116"/>
<dbReference type="OrthoDB" id="3553147at2759"/>
<dbReference type="Pfam" id="PF26639">
    <property type="entry name" value="Het-6_barrel"/>
    <property type="match status" value="1"/>
</dbReference>
<dbReference type="Pfam" id="PF06985">
    <property type="entry name" value="HET"/>
    <property type="match status" value="1"/>
</dbReference>
<proteinExistence type="predicted"/>
<dbReference type="Proteomes" id="UP000070700">
    <property type="component" value="Unassembled WGS sequence"/>
</dbReference>
<name>A0A194XEI6_MOLSC</name>
<organism evidence="2 3">
    <name type="scientific">Mollisia scopiformis</name>
    <name type="common">Conifer needle endophyte fungus</name>
    <name type="synonym">Phialocephala scopiformis</name>
    <dbReference type="NCBI Taxonomy" id="149040"/>
    <lineage>
        <taxon>Eukaryota</taxon>
        <taxon>Fungi</taxon>
        <taxon>Dikarya</taxon>
        <taxon>Ascomycota</taxon>
        <taxon>Pezizomycotina</taxon>
        <taxon>Leotiomycetes</taxon>
        <taxon>Helotiales</taxon>
        <taxon>Mollisiaceae</taxon>
        <taxon>Mollisia</taxon>
    </lineage>
</organism>
<dbReference type="STRING" id="149040.A0A194XEI6"/>
<keyword evidence="3" id="KW-1185">Reference proteome</keyword>
<dbReference type="GeneID" id="28829375"/>
<dbReference type="InterPro" id="IPR010730">
    <property type="entry name" value="HET"/>
</dbReference>
<dbReference type="AlphaFoldDB" id="A0A194XEI6"/>
<gene>
    <name evidence="2" type="ORF">LY89DRAFT_732116</name>
</gene>
<dbReference type="PANTHER" id="PTHR24148:SF64">
    <property type="entry name" value="HETEROKARYON INCOMPATIBILITY DOMAIN-CONTAINING PROTEIN"/>
    <property type="match status" value="1"/>
</dbReference>
<evidence type="ECO:0000313" key="3">
    <source>
        <dbReference type="Proteomes" id="UP000070700"/>
    </source>
</evidence>
<reference evidence="2 3" key="1">
    <citation type="submission" date="2015-10" db="EMBL/GenBank/DDBJ databases">
        <title>Full genome of DAOMC 229536 Phialocephala scopiformis, a fungal endophyte of spruce producing the potent anti-insectan compound rugulosin.</title>
        <authorList>
            <consortium name="DOE Joint Genome Institute"/>
            <person name="Walker A.K."/>
            <person name="Frasz S.L."/>
            <person name="Seifert K.A."/>
            <person name="Miller J.D."/>
            <person name="Mondo S.J."/>
            <person name="Labutti K."/>
            <person name="Lipzen A."/>
            <person name="Dockter R."/>
            <person name="Kennedy M."/>
            <person name="Grigoriev I.V."/>
            <person name="Spatafora J.W."/>
        </authorList>
    </citation>
    <scope>NUCLEOTIDE SEQUENCE [LARGE SCALE GENOMIC DNA]</scope>
    <source>
        <strain evidence="2 3">CBS 120377</strain>
    </source>
</reference>
<accession>A0A194XEI6</accession>